<comment type="caution">
    <text evidence="2">The sequence shown here is derived from an EMBL/GenBank/DDBJ whole genome shotgun (WGS) entry which is preliminary data.</text>
</comment>
<evidence type="ECO:0000256" key="1">
    <source>
        <dbReference type="SAM" id="MobiDB-lite"/>
    </source>
</evidence>
<organism evidence="2 3">
    <name type="scientific">Lactuca virosa</name>
    <dbReference type="NCBI Taxonomy" id="75947"/>
    <lineage>
        <taxon>Eukaryota</taxon>
        <taxon>Viridiplantae</taxon>
        <taxon>Streptophyta</taxon>
        <taxon>Embryophyta</taxon>
        <taxon>Tracheophyta</taxon>
        <taxon>Spermatophyta</taxon>
        <taxon>Magnoliopsida</taxon>
        <taxon>eudicotyledons</taxon>
        <taxon>Gunneridae</taxon>
        <taxon>Pentapetalae</taxon>
        <taxon>asterids</taxon>
        <taxon>campanulids</taxon>
        <taxon>Asterales</taxon>
        <taxon>Asteraceae</taxon>
        <taxon>Cichorioideae</taxon>
        <taxon>Cichorieae</taxon>
        <taxon>Lactucinae</taxon>
        <taxon>Lactuca</taxon>
    </lineage>
</organism>
<accession>A0AAU9P565</accession>
<evidence type="ECO:0000313" key="2">
    <source>
        <dbReference type="EMBL" id="CAH1445261.1"/>
    </source>
</evidence>
<feature type="compositionally biased region" description="Basic and acidic residues" evidence="1">
    <location>
        <begin position="70"/>
        <end position="82"/>
    </location>
</feature>
<feature type="compositionally biased region" description="Basic residues" evidence="1">
    <location>
        <begin position="120"/>
        <end position="139"/>
    </location>
</feature>
<dbReference type="AlphaFoldDB" id="A0AAU9P565"/>
<feature type="region of interest" description="Disordered" evidence="1">
    <location>
        <begin position="1"/>
        <end position="35"/>
    </location>
</feature>
<name>A0AAU9P565_9ASTR</name>
<feature type="region of interest" description="Disordered" evidence="1">
    <location>
        <begin position="65"/>
        <end position="163"/>
    </location>
</feature>
<proteinExistence type="predicted"/>
<dbReference type="EMBL" id="CAKMRJ010005523">
    <property type="protein sequence ID" value="CAH1445261.1"/>
    <property type="molecule type" value="Genomic_DNA"/>
</dbReference>
<feature type="compositionally biased region" description="Polar residues" evidence="1">
    <location>
        <begin position="96"/>
        <end position="106"/>
    </location>
</feature>
<gene>
    <name evidence="2" type="ORF">LVIROSA_LOCUS31031</name>
</gene>
<sequence>MEMDYEFGEFDEVAGEGRDTNEVPSEPPTSETVQYHSTVPRDLVDRTHSLEEEVATLRQQLLATEARAVQAEHERDEKDASKTKPWKQHNTDSTRNKLSCIPSSSVRCGHCSTCIDSQRKPRIRQRAGNRKHKSGNKPRKPQEPAPTKTSPTPSLEPSMEREA</sequence>
<evidence type="ECO:0000313" key="3">
    <source>
        <dbReference type="Proteomes" id="UP001157418"/>
    </source>
</evidence>
<reference evidence="2 3" key="1">
    <citation type="submission" date="2022-01" db="EMBL/GenBank/DDBJ databases">
        <authorList>
            <person name="Xiong W."/>
            <person name="Schranz E."/>
        </authorList>
    </citation>
    <scope>NUCLEOTIDE SEQUENCE [LARGE SCALE GENOMIC DNA]</scope>
</reference>
<protein>
    <submittedName>
        <fullName evidence="2">Uncharacterized protein</fullName>
    </submittedName>
</protein>
<dbReference type="Proteomes" id="UP001157418">
    <property type="component" value="Unassembled WGS sequence"/>
</dbReference>
<feature type="compositionally biased region" description="Acidic residues" evidence="1">
    <location>
        <begin position="1"/>
        <end position="14"/>
    </location>
</feature>
<keyword evidence="3" id="KW-1185">Reference proteome</keyword>